<evidence type="ECO:0000313" key="3">
    <source>
        <dbReference type="Proteomes" id="UP001054889"/>
    </source>
</evidence>
<comment type="caution">
    <text evidence="2">The sequence shown here is derived from an EMBL/GenBank/DDBJ whole genome shotgun (WGS) entry which is preliminary data.</text>
</comment>
<evidence type="ECO:0000313" key="2">
    <source>
        <dbReference type="EMBL" id="GJM84999.1"/>
    </source>
</evidence>
<dbReference type="EMBL" id="BQKI01000001">
    <property type="protein sequence ID" value="GJM84999.1"/>
    <property type="molecule type" value="Genomic_DNA"/>
</dbReference>
<reference evidence="2" key="2">
    <citation type="submission" date="2021-12" db="EMBL/GenBank/DDBJ databases">
        <title>Resequencing data analysis of finger millet.</title>
        <authorList>
            <person name="Hatakeyama M."/>
            <person name="Aluri S."/>
            <person name="Balachadran M.T."/>
            <person name="Sivarajan S.R."/>
            <person name="Poveda L."/>
            <person name="Shimizu-Inatsugi R."/>
            <person name="Schlapbach R."/>
            <person name="Sreeman S.M."/>
            <person name="Shimizu K.K."/>
        </authorList>
    </citation>
    <scope>NUCLEOTIDE SEQUENCE</scope>
</reference>
<sequence length="71" mass="8544">MEPYPYYYSRRRPTAEAEEPSDPNFKLLLEEMQKMEMRLGQKLDEKYRILEQLVESSQQKAEARLISLEMS</sequence>
<evidence type="ECO:0000256" key="1">
    <source>
        <dbReference type="SAM" id="MobiDB-lite"/>
    </source>
</evidence>
<keyword evidence="3" id="KW-1185">Reference proteome</keyword>
<dbReference type="AlphaFoldDB" id="A0AAV5BI80"/>
<organism evidence="2 3">
    <name type="scientific">Eleusine coracana subsp. coracana</name>
    <dbReference type="NCBI Taxonomy" id="191504"/>
    <lineage>
        <taxon>Eukaryota</taxon>
        <taxon>Viridiplantae</taxon>
        <taxon>Streptophyta</taxon>
        <taxon>Embryophyta</taxon>
        <taxon>Tracheophyta</taxon>
        <taxon>Spermatophyta</taxon>
        <taxon>Magnoliopsida</taxon>
        <taxon>Liliopsida</taxon>
        <taxon>Poales</taxon>
        <taxon>Poaceae</taxon>
        <taxon>PACMAD clade</taxon>
        <taxon>Chloridoideae</taxon>
        <taxon>Cynodonteae</taxon>
        <taxon>Eleusininae</taxon>
        <taxon>Eleusine</taxon>
    </lineage>
</organism>
<reference evidence="2" key="1">
    <citation type="journal article" date="2018" name="DNA Res.">
        <title>Multiple hybrid de novo genome assembly of finger millet, an orphan allotetraploid crop.</title>
        <authorList>
            <person name="Hatakeyama M."/>
            <person name="Aluri S."/>
            <person name="Balachadran M.T."/>
            <person name="Sivarajan S.R."/>
            <person name="Patrignani A."/>
            <person name="Gruter S."/>
            <person name="Poveda L."/>
            <person name="Shimizu-Inatsugi R."/>
            <person name="Baeten J."/>
            <person name="Francoijs K.J."/>
            <person name="Nataraja K.N."/>
            <person name="Reddy Y.A.N."/>
            <person name="Phadnis S."/>
            <person name="Ravikumar R.L."/>
            <person name="Schlapbach R."/>
            <person name="Sreeman S.M."/>
            <person name="Shimizu K.K."/>
        </authorList>
    </citation>
    <scope>NUCLEOTIDE SEQUENCE</scope>
</reference>
<dbReference type="Proteomes" id="UP001054889">
    <property type="component" value="Unassembled WGS sequence"/>
</dbReference>
<proteinExistence type="predicted"/>
<gene>
    <name evidence="2" type="primary">ga00726</name>
    <name evidence="2" type="ORF">PR202_ga00726</name>
</gene>
<protein>
    <submittedName>
        <fullName evidence="2">Uncharacterized protein</fullName>
    </submittedName>
</protein>
<feature type="region of interest" description="Disordered" evidence="1">
    <location>
        <begin position="1"/>
        <end position="22"/>
    </location>
</feature>
<accession>A0AAV5BI80</accession>
<name>A0AAV5BI80_ELECO</name>